<keyword evidence="1" id="KW-0808">Transferase</keyword>
<dbReference type="Proteomes" id="UP000198852">
    <property type="component" value="Unassembled WGS sequence"/>
</dbReference>
<keyword evidence="2" id="KW-1185">Reference proteome</keyword>
<dbReference type="InterPro" id="IPR014942">
    <property type="entry name" value="AbiEii"/>
</dbReference>
<protein>
    <submittedName>
        <fullName evidence="1">Nucleotidyl transferase AbiEii toxin, Type IV TA system</fullName>
    </submittedName>
</protein>
<dbReference type="Pfam" id="PF08843">
    <property type="entry name" value="AbiEii"/>
    <property type="match status" value="1"/>
</dbReference>
<gene>
    <name evidence="1" type="ORF">SAMN05660874_04373</name>
</gene>
<dbReference type="EMBL" id="FOZX01000008">
    <property type="protein sequence ID" value="SFS93819.1"/>
    <property type="molecule type" value="Genomic_DNA"/>
</dbReference>
<dbReference type="AlphaFoldDB" id="A0A1I6TX24"/>
<dbReference type="GO" id="GO:0016740">
    <property type="term" value="F:transferase activity"/>
    <property type="evidence" value="ECO:0007669"/>
    <property type="project" value="UniProtKB-KW"/>
</dbReference>
<evidence type="ECO:0000313" key="2">
    <source>
        <dbReference type="Proteomes" id="UP000198852"/>
    </source>
</evidence>
<sequence length="311" mass="34668">MSSAFAPLTIAQLNARVEEVSRDLGVPSARVRRMLCTLIVSQMLPDAVAIKGGMGVKLRMGETGTRATADLDVSTRQRGEPFEQEFRARLEQGWGTVPASKGALRQNPDAPDRVAFSATLKPQSLHDPGLQQPQYVIHPYKVTLSFLGKVWAALDVEVSDPEIEPHAHTRRAVDADLAELSARFGFGEVHPVELIDLEYQIAQKIHAITDRYYERAHDLVDLQLLWQAGPELPVVREFCLRTFAFRRAQEWPPLPLRAMDGWELAYLESREETEIDGTSPVLESIDLAREWFERAIASIDAAAHPGASQQA</sequence>
<organism evidence="1 2">
    <name type="scientific">Saccharopolyspora flava</name>
    <dbReference type="NCBI Taxonomy" id="95161"/>
    <lineage>
        <taxon>Bacteria</taxon>
        <taxon>Bacillati</taxon>
        <taxon>Actinomycetota</taxon>
        <taxon>Actinomycetes</taxon>
        <taxon>Pseudonocardiales</taxon>
        <taxon>Pseudonocardiaceae</taxon>
        <taxon>Saccharopolyspora</taxon>
    </lineage>
</organism>
<accession>A0A1I6TX24</accession>
<reference evidence="2" key="1">
    <citation type="submission" date="2016-10" db="EMBL/GenBank/DDBJ databases">
        <authorList>
            <person name="Varghese N."/>
            <person name="Submissions S."/>
        </authorList>
    </citation>
    <scope>NUCLEOTIDE SEQUENCE [LARGE SCALE GENOMIC DNA]</scope>
    <source>
        <strain evidence="2">DSM 44771</strain>
    </source>
</reference>
<dbReference type="RefSeq" id="WP_217649790.1">
    <property type="nucleotide sequence ID" value="NZ_FOZX01000008.1"/>
</dbReference>
<name>A0A1I6TX24_9PSEU</name>
<evidence type="ECO:0000313" key="1">
    <source>
        <dbReference type="EMBL" id="SFS93819.1"/>
    </source>
</evidence>
<proteinExistence type="predicted"/>